<sequence length="260" mass="27912">MTAEDKNHIASALYHAEKTGTPIEKISAQFTGMTMEDAYQIQEIGTAMRLGDGAQIIGRKIGITSKGMQKQLNATTPDYGCLLDNMILREGEPCQMSEVYLPRIEGEIAFVLDRDLKGPGVTVADVYNSTAWVFPCFEVCDTRIENWDVTVLDTISDNAGGSKFVLGSAPKKLSEINPKLIGMLVEKNGIAIDSAAGAEVMGNPVEAVAWLANKLSEFDISLKAGDIILSGAFLSAIPAVSGDVFTLSLDGFPSLNLRFV</sequence>
<protein>
    <submittedName>
        <fullName evidence="3">Fumarylacetoacetate hydrolase family protein</fullName>
    </submittedName>
</protein>
<accession>A0ABR9ZRJ1</accession>
<dbReference type="Proteomes" id="UP000614200">
    <property type="component" value="Unassembled WGS sequence"/>
</dbReference>
<evidence type="ECO:0000313" key="3">
    <source>
        <dbReference type="EMBL" id="MBF4692254.1"/>
    </source>
</evidence>
<dbReference type="EMBL" id="JADKNH010000002">
    <property type="protein sequence ID" value="MBF4692254.1"/>
    <property type="molecule type" value="Genomic_DNA"/>
</dbReference>
<keyword evidence="4" id="KW-1185">Reference proteome</keyword>
<reference evidence="3 4" key="1">
    <citation type="submission" date="2020-11" db="EMBL/GenBank/DDBJ databases">
        <title>Fusibacter basophilias sp. nov.</title>
        <authorList>
            <person name="Qiu D."/>
        </authorList>
    </citation>
    <scope>NUCLEOTIDE SEQUENCE [LARGE SCALE GENOMIC DNA]</scope>
    <source>
        <strain evidence="3 4">Q10-2</strain>
    </source>
</reference>
<dbReference type="InterPro" id="IPR011234">
    <property type="entry name" value="Fumarylacetoacetase-like_C"/>
</dbReference>
<keyword evidence="1" id="KW-0456">Lyase</keyword>
<feature type="domain" description="Fumarylacetoacetase-like C-terminal" evidence="2">
    <location>
        <begin position="81"/>
        <end position="258"/>
    </location>
</feature>
<dbReference type="Pfam" id="PF01557">
    <property type="entry name" value="FAA_hydrolase"/>
    <property type="match status" value="1"/>
</dbReference>
<proteinExistence type="predicted"/>
<dbReference type="GO" id="GO:0016787">
    <property type="term" value="F:hydrolase activity"/>
    <property type="evidence" value="ECO:0007669"/>
    <property type="project" value="UniProtKB-KW"/>
</dbReference>
<evidence type="ECO:0000313" key="4">
    <source>
        <dbReference type="Proteomes" id="UP000614200"/>
    </source>
</evidence>
<gene>
    <name evidence="3" type="ORF">ISU02_03965</name>
</gene>
<dbReference type="Gene3D" id="3.90.850.10">
    <property type="entry name" value="Fumarylacetoacetase-like, C-terminal domain"/>
    <property type="match status" value="1"/>
</dbReference>
<name>A0ABR9ZRJ1_9FIRM</name>
<dbReference type="PANTHER" id="PTHR30143:SF0">
    <property type="entry name" value="2-KETO-4-PENTENOATE HYDRATASE"/>
    <property type="match status" value="1"/>
</dbReference>
<dbReference type="InterPro" id="IPR036663">
    <property type="entry name" value="Fumarylacetoacetase_C_sf"/>
</dbReference>
<evidence type="ECO:0000256" key="1">
    <source>
        <dbReference type="ARBA" id="ARBA00023239"/>
    </source>
</evidence>
<dbReference type="PANTHER" id="PTHR30143">
    <property type="entry name" value="ACID HYDRATASE"/>
    <property type="match status" value="1"/>
</dbReference>
<comment type="caution">
    <text evidence="3">The sequence shown here is derived from an EMBL/GenBank/DDBJ whole genome shotgun (WGS) entry which is preliminary data.</text>
</comment>
<dbReference type="InterPro" id="IPR050772">
    <property type="entry name" value="Hydratase-Decarb/MhpD_sf"/>
</dbReference>
<evidence type="ECO:0000259" key="2">
    <source>
        <dbReference type="Pfam" id="PF01557"/>
    </source>
</evidence>
<organism evidence="3 4">
    <name type="scientific">Fusibacter ferrireducens</name>
    <dbReference type="NCBI Taxonomy" id="2785058"/>
    <lineage>
        <taxon>Bacteria</taxon>
        <taxon>Bacillati</taxon>
        <taxon>Bacillota</taxon>
        <taxon>Clostridia</taxon>
        <taxon>Eubacteriales</taxon>
        <taxon>Eubacteriales Family XII. Incertae Sedis</taxon>
        <taxon>Fusibacter</taxon>
    </lineage>
</organism>
<dbReference type="SUPFAM" id="SSF56529">
    <property type="entry name" value="FAH"/>
    <property type="match status" value="1"/>
</dbReference>
<keyword evidence="3" id="KW-0378">Hydrolase</keyword>